<organism evidence="1 2">
    <name type="scientific">Tengunoibacter tsumagoiensis</name>
    <dbReference type="NCBI Taxonomy" id="2014871"/>
    <lineage>
        <taxon>Bacteria</taxon>
        <taxon>Bacillati</taxon>
        <taxon>Chloroflexota</taxon>
        <taxon>Ktedonobacteria</taxon>
        <taxon>Ktedonobacterales</taxon>
        <taxon>Dictyobacteraceae</taxon>
        <taxon>Tengunoibacter</taxon>
    </lineage>
</organism>
<protein>
    <recommendedName>
        <fullName evidence="3">Nucleotidyltransferase</fullName>
    </recommendedName>
</protein>
<reference evidence="2" key="1">
    <citation type="submission" date="2018-12" db="EMBL/GenBank/DDBJ databases">
        <title>Tengunoibacter tsumagoiensis gen. nov., sp. nov., Dictyobacter kobayashii sp. nov., D. alpinus sp. nov., and D. joshuensis sp. nov. and description of Dictyobacteraceae fam. nov. within the order Ktedonobacterales isolated from Tengu-no-mugimeshi.</title>
        <authorList>
            <person name="Wang C.M."/>
            <person name="Zheng Y."/>
            <person name="Sakai Y."/>
            <person name="Toyoda A."/>
            <person name="Minakuchi Y."/>
            <person name="Abe K."/>
            <person name="Yokota A."/>
            <person name="Yabe S."/>
        </authorList>
    </citation>
    <scope>NUCLEOTIDE SEQUENCE [LARGE SCALE GENOMIC DNA]</scope>
    <source>
        <strain evidence="2">Uno3</strain>
    </source>
</reference>
<evidence type="ECO:0000313" key="1">
    <source>
        <dbReference type="EMBL" id="GCE12417.1"/>
    </source>
</evidence>
<sequence length="224" mass="25532">MKTLCKTQGMQTSFIISDLDPIYNDAVQELFFMPHEDGFAKTFPANTPHLDIFYQHFTQVLEELILQTARIHPVPWEQALLAFIQKVEQQDIQWYLAGSAALAVRGLDVAPRDLDLITDDGGAHALGNLLFDTLIQPVEDSHGWISNWFGRAFFHTRIEWIGGVREDVDEHGITEYGPTAASRLETINWQGYDILVPPLDIQLEVNRRRGLDERVRMITQGMIS</sequence>
<name>A0A401ZZU8_9CHLR</name>
<dbReference type="SUPFAM" id="SSF81301">
    <property type="entry name" value="Nucleotidyltransferase"/>
    <property type="match status" value="1"/>
</dbReference>
<dbReference type="AlphaFoldDB" id="A0A401ZZU8"/>
<accession>A0A401ZZU8</accession>
<gene>
    <name evidence="1" type="ORF">KTT_22760</name>
</gene>
<proteinExistence type="predicted"/>
<keyword evidence="2" id="KW-1185">Reference proteome</keyword>
<comment type="caution">
    <text evidence="1">The sequence shown here is derived from an EMBL/GenBank/DDBJ whole genome shotgun (WGS) entry which is preliminary data.</text>
</comment>
<dbReference type="InterPro" id="IPR043519">
    <property type="entry name" value="NT_sf"/>
</dbReference>
<dbReference type="RefSeq" id="WP_126580044.1">
    <property type="nucleotide sequence ID" value="NZ_BIFR01000001.1"/>
</dbReference>
<evidence type="ECO:0000313" key="2">
    <source>
        <dbReference type="Proteomes" id="UP000287352"/>
    </source>
</evidence>
<evidence type="ECO:0008006" key="3">
    <source>
        <dbReference type="Google" id="ProtNLM"/>
    </source>
</evidence>
<dbReference type="OrthoDB" id="3362681at2"/>
<dbReference type="Gene3D" id="3.30.460.40">
    <property type="match status" value="1"/>
</dbReference>
<dbReference type="EMBL" id="BIFR01000001">
    <property type="protein sequence ID" value="GCE12417.1"/>
    <property type="molecule type" value="Genomic_DNA"/>
</dbReference>
<dbReference type="Proteomes" id="UP000287352">
    <property type="component" value="Unassembled WGS sequence"/>
</dbReference>